<dbReference type="SUPFAM" id="SSF117070">
    <property type="entry name" value="LEA14-like"/>
    <property type="match status" value="1"/>
</dbReference>
<sequence length="202" mass="21890">MKYTGKLMMLFATVLVFAACGVNRQAQQVKVLEKCKFRVVSAENVRVAGTDITSLIRGERLNLAGLPGLALGLLRKNVPLDARLNLEISNPTGSTAAINRFEYKIQVNREDLAEGMVTNGFSIAPGQTTVIPVNLTSNVYNLVSNADVANKVLSALQKKSKDNEVLGLLTIKIKPTIMLGNTPVTYPGYISIDKEISSQILL</sequence>
<gene>
    <name evidence="3" type="ORF">C7T94_15375</name>
</gene>
<evidence type="ECO:0000313" key="3">
    <source>
        <dbReference type="EMBL" id="PST82180.1"/>
    </source>
</evidence>
<feature type="domain" description="Late embryogenesis abundant protein LEA-2 subgroup" evidence="2">
    <location>
        <begin position="86"/>
        <end position="146"/>
    </location>
</feature>
<feature type="signal peptide" evidence="1">
    <location>
        <begin position="1"/>
        <end position="18"/>
    </location>
</feature>
<dbReference type="Pfam" id="PF03168">
    <property type="entry name" value="LEA_2"/>
    <property type="match status" value="1"/>
</dbReference>
<feature type="chain" id="PRO_5015462003" description="Late embryogenesis abundant protein LEA-2 subgroup domain-containing protein" evidence="1">
    <location>
        <begin position="19"/>
        <end position="202"/>
    </location>
</feature>
<reference evidence="3 4" key="1">
    <citation type="submission" date="2018-03" db="EMBL/GenBank/DDBJ databases">
        <authorList>
            <person name="Keele B.F."/>
        </authorList>
    </citation>
    <scope>NUCLEOTIDE SEQUENCE [LARGE SCALE GENOMIC DNA]</scope>
    <source>
        <strain evidence="3 4">YL28-9</strain>
    </source>
</reference>
<dbReference type="InterPro" id="IPR004864">
    <property type="entry name" value="LEA_2"/>
</dbReference>
<dbReference type="Proteomes" id="UP000240912">
    <property type="component" value="Unassembled WGS sequence"/>
</dbReference>
<keyword evidence="4" id="KW-1185">Reference proteome</keyword>
<dbReference type="EMBL" id="PYLS01000006">
    <property type="protein sequence ID" value="PST82180.1"/>
    <property type="molecule type" value="Genomic_DNA"/>
</dbReference>
<dbReference type="Gene3D" id="2.60.40.1820">
    <property type="match status" value="1"/>
</dbReference>
<dbReference type="AlphaFoldDB" id="A0A2T3HIC4"/>
<name>A0A2T3HIC4_9SPHI</name>
<dbReference type="RefSeq" id="WP_107216299.1">
    <property type="nucleotide sequence ID" value="NZ_KZ686270.1"/>
</dbReference>
<evidence type="ECO:0000256" key="1">
    <source>
        <dbReference type="SAM" id="SignalP"/>
    </source>
</evidence>
<evidence type="ECO:0000259" key="2">
    <source>
        <dbReference type="Pfam" id="PF03168"/>
    </source>
</evidence>
<dbReference type="OrthoDB" id="704817at2"/>
<evidence type="ECO:0000313" key="4">
    <source>
        <dbReference type="Proteomes" id="UP000240912"/>
    </source>
</evidence>
<keyword evidence="1" id="KW-0732">Signal</keyword>
<dbReference type="PROSITE" id="PS51257">
    <property type="entry name" value="PROKAR_LIPOPROTEIN"/>
    <property type="match status" value="1"/>
</dbReference>
<comment type="caution">
    <text evidence="3">The sequence shown here is derived from an EMBL/GenBank/DDBJ whole genome shotgun (WGS) entry which is preliminary data.</text>
</comment>
<accession>A0A2T3HIC4</accession>
<proteinExistence type="predicted"/>
<protein>
    <recommendedName>
        <fullName evidence="2">Late embryogenesis abundant protein LEA-2 subgroup domain-containing protein</fullName>
    </recommendedName>
</protein>
<organism evidence="3 4">
    <name type="scientific">Pedobacter yulinensis</name>
    <dbReference type="NCBI Taxonomy" id="2126353"/>
    <lineage>
        <taxon>Bacteria</taxon>
        <taxon>Pseudomonadati</taxon>
        <taxon>Bacteroidota</taxon>
        <taxon>Sphingobacteriia</taxon>
        <taxon>Sphingobacteriales</taxon>
        <taxon>Sphingobacteriaceae</taxon>
        <taxon>Pedobacter</taxon>
    </lineage>
</organism>